<evidence type="ECO:0000313" key="3">
    <source>
        <dbReference type="Proteomes" id="UP001626550"/>
    </source>
</evidence>
<feature type="signal peptide" evidence="1">
    <location>
        <begin position="1"/>
        <end position="22"/>
    </location>
</feature>
<sequence>MKDLLLARIDLLLVASLRLSESQKCQNNFALCFEKELSHVYATLNEQNPTLFHMVESREPGLVRNLIVGQLQNLIPPTLNYIPSECSPCDSQSTSRQNSGSDKPFCLSSLPSSSGIGTDFSMDHSMTLRSTCSCSASACIDLWYSALVYHFAGKCPISIHAQLDEIPIPMVGFCGDTHFPVRATLILRNLGFQLCSYFGSFASNLKFFAKSPLKTSSLASFLSLLQKTDHHTSFSGSCFFSVEPQSHHTVSEF</sequence>
<gene>
    <name evidence="2" type="ORF">Ciccas_004864</name>
</gene>
<evidence type="ECO:0000256" key="1">
    <source>
        <dbReference type="SAM" id="SignalP"/>
    </source>
</evidence>
<reference evidence="2 3" key="1">
    <citation type="submission" date="2024-11" db="EMBL/GenBank/DDBJ databases">
        <title>Adaptive evolution of stress response genes in parasites aligns with host niche diversity.</title>
        <authorList>
            <person name="Hahn C."/>
            <person name="Resl P."/>
        </authorList>
    </citation>
    <scope>NUCLEOTIDE SEQUENCE [LARGE SCALE GENOMIC DNA]</scope>
    <source>
        <strain evidence="2">EGGRZ-B1_66</strain>
        <tissue evidence="2">Body</tissue>
    </source>
</reference>
<feature type="chain" id="PRO_5044819069" evidence="1">
    <location>
        <begin position="23"/>
        <end position="253"/>
    </location>
</feature>
<dbReference type="AlphaFoldDB" id="A0ABD2QAC6"/>
<keyword evidence="3" id="KW-1185">Reference proteome</keyword>
<dbReference type="Proteomes" id="UP001626550">
    <property type="component" value="Unassembled WGS sequence"/>
</dbReference>
<accession>A0ABD2QAC6</accession>
<dbReference type="EMBL" id="JBJKFK010000533">
    <property type="protein sequence ID" value="KAL3316487.1"/>
    <property type="molecule type" value="Genomic_DNA"/>
</dbReference>
<keyword evidence="1" id="KW-0732">Signal</keyword>
<proteinExistence type="predicted"/>
<name>A0ABD2QAC6_9PLAT</name>
<organism evidence="2 3">
    <name type="scientific">Cichlidogyrus casuarinus</name>
    <dbReference type="NCBI Taxonomy" id="1844966"/>
    <lineage>
        <taxon>Eukaryota</taxon>
        <taxon>Metazoa</taxon>
        <taxon>Spiralia</taxon>
        <taxon>Lophotrochozoa</taxon>
        <taxon>Platyhelminthes</taxon>
        <taxon>Monogenea</taxon>
        <taxon>Monopisthocotylea</taxon>
        <taxon>Dactylogyridea</taxon>
        <taxon>Ancyrocephalidae</taxon>
        <taxon>Cichlidogyrus</taxon>
    </lineage>
</organism>
<evidence type="ECO:0000313" key="2">
    <source>
        <dbReference type="EMBL" id="KAL3316487.1"/>
    </source>
</evidence>
<comment type="caution">
    <text evidence="2">The sequence shown here is derived from an EMBL/GenBank/DDBJ whole genome shotgun (WGS) entry which is preliminary data.</text>
</comment>
<protein>
    <submittedName>
        <fullName evidence="2">Uncharacterized protein</fullName>
    </submittedName>
</protein>